<dbReference type="Pfam" id="PF13459">
    <property type="entry name" value="Fer4_15"/>
    <property type="match status" value="1"/>
</dbReference>
<evidence type="ECO:0000256" key="6">
    <source>
        <dbReference type="ARBA" id="ARBA00023014"/>
    </source>
</evidence>
<proteinExistence type="predicted"/>
<dbReference type="InterPro" id="IPR001080">
    <property type="entry name" value="3Fe4S_ferredoxin"/>
</dbReference>
<dbReference type="PRINTS" id="PR00352">
    <property type="entry name" value="3FE4SFRDOXIN"/>
</dbReference>
<dbReference type="PANTHER" id="PTHR36923:SF3">
    <property type="entry name" value="FERREDOXIN"/>
    <property type="match status" value="1"/>
</dbReference>
<keyword evidence="5 8" id="KW-0408">Iron</keyword>
<reference evidence="9 10" key="1">
    <citation type="submission" date="2024-10" db="EMBL/GenBank/DDBJ databases">
        <title>The Natural Products Discovery Center: Release of the First 8490 Sequenced Strains for Exploring Actinobacteria Biosynthetic Diversity.</title>
        <authorList>
            <person name="Kalkreuter E."/>
            <person name="Kautsar S.A."/>
            <person name="Yang D."/>
            <person name="Bader C.D."/>
            <person name="Teijaro C.N."/>
            <person name="Fluegel L."/>
            <person name="Davis C.M."/>
            <person name="Simpson J.R."/>
            <person name="Lauterbach L."/>
            <person name="Steele A.D."/>
            <person name="Gui C."/>
            <person name="Meng S."/>
            <person name="Li G."/>
            <person name="Viehrig K."/>
            <person name="Ye F."/>
            <person name="Su P."/>
            <person name="Kiefer A.F."/>
            <person name="Nichols A."/>
            <person name="Cepeda A.J."/>
            <person name="Yan W."/>
            <person name="Fan B."/>
            <person name="Jiang Y."/>
            <person name="Adhikari A."/>
            <person name="Zheng C.-J."/>
            <person name="Schuster L."/>
            <person name="Cowan T.M."/>
            <person name="Smanski M.J."/>
            <person name="Chevrette M.G."/>
            <person name="De Carvalho L.P.S."/>
            <person name="Shen B."/>
        </authorList>
    </citation>
    <scope>NUCLEOTIDE SEQUENCE [LARGE SCALE GENOMIC DNA]</scope>
    <source>
        <strain evidence="9 10">NPDC002593</strain>
    </source>
</reference>
<comment type="caution">
    <text evidence="9">The sequence shown here is derived from an EMBL/GenBank/DDBJ whole genome shotgun (WGS) entry which is preliminary data.</text>
</comment>
<evidence type="ECO:0000313" key="10">
    <source>
        <dbReference type="Proteomes" id="UP001601992"/>
    </source>
</evidence>
<dbReference type="Gene3D" id="3.30.70.20">
    <property type="match status" value="1"/>
</dbReference>
<dbReference type="RefSeq" id="WP_040832221.1">
    <property type="nucleotide sequence ID" value="NZ_JBIAQY010000027.1"/>
</dbReference>
<evidence type="ECO:0000256" key="3">
    <source>
        <dbReference type="ARBA" id="ARBA00022723"/>
    </source>
</evidence>
<name>A0ABW6SDW1_9NOCA</name>
<evidence type="ECO:0000256" key="8">
    <source>
        <dbReference type="RuleBase" id="RU368020"/>
    </source>
</evidence>
<gene>
    <name evidence="9" type="ORF">ACFYXQ_42820</name>
</gene>
<evidence type="ECO:0000313" key="9">
    <source>
        <dbReference type="EMBL" id="MFF3574502.1"/>
    </source>
</evidence>
<keyword evidence="2 8" id="KW-0813">Transport</keyword>
<evidence type="ECO:0000256" key="5">
    <source>
        <dbReference type="ARBA" id="ARBA00023004"/>
    </source>
</evidence>
<dbReference type="Proteomes" id="UP001601992">
    <property type="component" value="Unassembled WGS sequence"/>
</dbReference>
<keyword evidence="4 8" id="KW-0249">Electron transport</keyword>
<comment type="cofactor">
    <cofactor evidence="1">
        <name>[3Fe-4S] cluster</name>
        <dbReference type="ChEBI" id="CHEBI:21137"/>
    </cofactor>
</comment>
<sequence length="66" mass="6970">MEIHIDQHRCEGHALCASIAPTVFEVGADDLSTVVDPNPPDDIEPKVRMAVDACPTLAISLGGSRS</sequence>
<dbReference type="SUPFAM" id="SSF54862">
    <property type="entry name" value="4Fe-4S ferredoxins"/>
    <property type="match status" value="1"/>
</dbReference>
<evidence type="ECO:0000256" key="2">
    <source>
        <dbReference type="ARBA" id="ARBA00022448"/>
    </source>
</evidence>
<keyword evidence="7" id="KW-0003">3Fe-4S</keyword>
<evidence type="ECO:0000256" key="7">
    <source>
        <dbReference type="ARBA" id="ARBA00023291"/>
    </source>
</evidence>
<comment type="function">
    <text evidence="8">Ferredoxins are iron-sulfur proteins that transfer electrons in a wide variety of metabolic reactions.</text>
</comment>
<keyword evidence="10" id="KW-1185">Reference proteome</keyword>
<organism evidence="9 10">
    <name type="scientific">Nocardia jiangxiensis</name>
    <dbReference type="NCBI Taxonomy" id="282685"/>
    <lineage>
        <taxon>Bacteria</taxon>
        <taxon>Bacillati</taxon>
        <taxon>Actinomycetota</taxon>
        <taxon>Actinomycetes</taxon>
        <taxon>Mycobacteriales</taxon>
        <taxon>Nocardiaceae</taxon>
        <taxon>Nocardia</taxon>
    </lineage>
</organism>
<dbReference type="InterPro" id="IPR051269">
    <property type="entry name" value="Fe-S_cluster_ET"/>
</dbReference>
<keyword evidence="3 8" id="KW-0479">Metal-binding</keyword>
<accession>A0ABW6SDW1</accession>
<evidence type="ECO:0000256" key="1">
    <source>
        <dbReference type="ARBA" id="ARBA00001927"/>
    </source>
</evidence>
<dbReference type="PANTHER" id="PTHR36923">
    <property type="entry name" value="FERREDOXIN"/>
    <property type="match status" value="1"/>
</dbReference>
<dbReference type="EMBL" id="JBIAQY010000027">
    <property type="protein sequence ID" value="MFF3574502.1"/>
    <property type="molecule type" value="Genomic_DNA"/>
</dbReference>
<protein>
    <recommendedName>
        <fullName evidence="8">Ferredoxin</fullName>
    </recommendedName>
</protein>
<keyword evidence="6 8" id="KW-0411">Iron-sulfur</keyword>
<evidence type="ECO:0000256" key="4">
    <source>
        <dbReference type="ARBA" id="ARBA00022982"/>
    </source>
</evidence>